<feature type="compositionally biased region" description="Low complexity" evidence="1">
    <location>
        <begin position="246"/>
        <end position="266"/>
    </location>
</feature>
<dbReference type="CDD" id="cd18724">
    <property type="entry name" value="PIN_LabA-like"/>
    <property type="match status" value="1"/>
</dbReference>
<accession>A0AAE0XCB8</accession>
<dbReference type="GO" id="GO:0005634">
    <property type="term" value="C:nucleus"/>
    <property type="evidence" value="ECO:0007669"/>
    <property type="project" value="TreeGrafter"/>
</dbReference>
<feature type="region of interest" description="Disordered" evidence="1">
    <location>
        <begin position="571"/>
        <end position="599"/>
    </location>
</feature>
<dbReference type="GO" id="GO:0005085">
    <property type="term" value="F:guanyl-nucleotide exchange factor activity"/>
    <property type="evidence" value="ECO:0007669"/>
    <property type="project" value="TreeGrafter"/>
</dbReference>
<dbReference type="InterPro" id="IPR007681">
    <property type="entry name" value="Mog1"/>
</dbReference>
<dbReference type="Proteomes" id="UP001270362">
    <property type="component" value="Unassembled WGS sequence"/>
</dbReference>
<evidence type="ECO:0000256" key="1">
    <source>
        <dbReference type="SAM" id="MobiDB-lite"/>
    </source>
</evidence>
<evidence type="ECO:0000313" key="2">
    <source>
        <dbReference type="EMBL" id="KAK3689968.1"/>
    </source>
</evidence>
<name>A0AAE0XCB8_9PEZI</name>
<feature type="region of interest" description="Disordered" evidence="1">
    <location>
        <begin position="219"/>
        <end position="267"/>
    </location>
</feature>
<gene>
    <name evidence="2" type="ORF">B0T22DRAFT_378985</name>
</gene>
<dbReference type="Gene3D" id="3.40.50.1010">
    <property type="entry name" value="5'-nuclease"/>
    <property type="match status" value="1"/>
</dbReference>
<evidence type="ECO:0008006" key="4">
    <source>
        <dbReference type="Google" id="ProtNLM"/>
    </source>
</evidence>
<proteinExistence type="predicted"/>
<dbReference type="GO" id="GO:0031267">
    <property type="term" value="F:small GTPase binding"/>
    <property type="evidence" value="ECO:0007669"/>
    <property type="project" value="TreeGrafter"/>
</dbReference>
<dbReference type="GO" id="GO:0006606">
    <property type="term" value="P:protein import into nucleus"/>
    <property type="evidence" value="ECO:0007669"/>
    <property type="project" value="TreeGrafter"/>
</dbReference>
<protein>
    <recommendedName>
        <fullName evidence="4">NYN domain-containing protein</fullName>
    </recommendedName>
</protein>
<organism evidence="2 3">
    <name type="scientific">Podospora appendiculata</name>
    <dbReference type="NCBI Taxonomy" id="314037"/>
    <lineage>
        <taxon>Eukaryota</taxon>
        <taxon>Fungi</taxon>
        <taxon>Dikarya</taxon>
        <taxon>Ascomycota</taxon>
        <taxon>Pezizomycotina</taxon>
        <taxon>Sordariomycetes</taxon>
        <taxon>Sordariomycetidae</taxon>
        <taxon>Sordariales</taxon>
        <taxon>Podosporaceae</taxon>
        <taxon>Podospora</taxon>
    </lineage>
</organism>
<dbReference type="PANTHER" id="PTHR15837">
    <property type="entry name" value="RAN GUANINE NUCLEOTIDE RELEASE FACTOR"/>
    <property type="match status" value="1"/>
</dbReference>
<dbReference type="AlphaFoldDB" id="A0AAE0XCB8"/>
<reference evidence="2" key="1">
    <citation type="journal article" date="2023" name="Mol. Phylogenet. Evol.">
        <title>Genome-scale phylogeny and comparative genomics of the fungal order Sordariales.</title>
        <authorList>
            <person name="Hensen N."/>
            <person name="Bonometti L."/>
            <person name="Westerberg I."/>
            <person name="Brannstrom I.O."/>
            <person name="Guillou S."/>
            <person name="Cros-Aarteil S."/>
            <person name="Calhoun S."/>
            <person name="Haridas S."/>
            <person name="Kuo A."/>
            <person name="Mondo S."/>
            <person name="Pangilinan J."/>
            <person name="Riley R."/>
            <person name="LaButti K."/>
            <person name="Andreopoulos B."/>
            <person name="Lipzen A."/>
            <person name="Chen C."/>
            <person name="Yan M."/>
            <person name="Daum C."/>
            <person name="Ng V."/>
            <person name="Clum A."/>
            <person name="Steindorff A."/>
            <person name="Ohm R.A."/>
            <person name="Martin F."/>
            <person name="Silar P."/>
            <person name="Natvig D.O."/>
            <person name="Lalanne C."/>
            <person name="Gautier V."/>
            <person name="Ament-Velasquez S.L."/>
            <person name="Kruys A."/>
            <person name="Hutchinson M.I."/>
            <person name="Powell A.J."/>
            <person name="Barry K."/>
            <person name="Miller A.N."/>
            <person name="Grigoriev I.V."/>
            <person name="Debuchy R."/>
            <person name="Gladieux P."/>
            <person name="Hiltunen Thoren M."/>
            <person name="Johannesson H."/>
        </authorList>
    </citation>
    <scope>NUCLEOTIDE SEQUENCE</scope>
    <source>
        <strain evidence="2">CBS 314.62</strain>
    </source>
</reference>
<keyword evidence="3" id="KW-1185">Reference proteome</keyword>
<dbReference type="EMBL" id="JAULSO010000002">
    <property type="protein sequence ID" value="KAK3689968.1"/>
    <property type="molecule type" value="Genomic_DNA"/>
</dbReference>
<sequence>MSYTYFGSFEPDGRRLGSDIRLLAKWAESFTTRTPTTPYSLSRLSESDKTTLFSKHANEFRLQHGPGDAVQLHIIQDGRDPIIDPEVTAMLRHPNYKRSYARQYEMCCAIEDASLEADRIAAAELKLAKIEGLDPEAARHRAKQASENHLVSVGRAVKSRWKKARREALIRGATQGPVSSQAAEMESLKADGEDFQQEVTKTIGGQMNALEPKDSELHITPHKHAGGFTASACSSPAHGSETTVNSVSSGSPKYSDDSSPCSHTSSIQSTTSATKQYGGDAFLANSFSSNFHTMAAAETAHVASGHDHQANSGVEGRLGTGLGRAFLTAHSTFAQTDDRVGDVLNDTTSSLLSPYAAYHAPAPHQTPQSLSGLAAAMNIGHKNTPISNATAHATTPSALYTSSFPIVKPQTRKLPLAKVQPYSEITCYDVPLKGTNGDIMPEYWTTKEEKTRFLQFKLHDLKKVDADLLLTPKTGSVARNPVHVFVDMSNIIIGFYDSLKMKRGIPVYKRPMAPAFSFENFNSILTRDRKVDKRVVAGSLGNSYSKRWPDYMVQAERLDYEMNILQRVPKPVSPQLKRKSKGTPRELDLATSGPDTSGDDFFAGPMKQGEQGVDEVLHLKILQSAMDTQHPGTIVLATGDAAHAEYSDGFKSNISRALACGWNVELYGWSRNMSSAWRDPEFAKQWGHQFRIIELDDFCEELFDVTIESLEL</sequence>
<evidence type="ECO:0000313" key="3">
    <source>
        <dbReference type="Proteomes" id="UP001270362"/>
    </source>
</evidence>
<comment type="caution">
    <text evidence="2">The sequence shown here is derived from an EMBL/GenBank/DDBJ whole genome shotgun (WGS) entry which is preliminary data.</text>
</comment>
<reference evidence="2" key="2">
    <citation type="submission" date="2023-06" db="EMBL/GenBank/DDBJ databases">
        <authorList>
            <consortium name="Lawrence Berkeley National Laboratory"/>
            <person name="Haridas S."/>
            <person name="Hensen N."/>
            <person name="Bonometti L."/>
            <person name="Westerberg I."/>
            <person name="Brannstrom I.O."/>
            <person name="Guillou S."/>
            <person name="Cros-Aarteil S."/>
            <person name="Calhoun S."/>
            <person name="Kuo A."/>
            <person name="Mondo S."/>
            <person name="Pangilinan J."/>
            <person name="Riley R."/>
            <person name="Labutti K."/>
            <person name="Andreopoulos B."/>
            <person name="Lipzen A."/>
            <person name="Chen C."/>
            <person name="Yanf M."/>
            <person name="Daum C."/>
            <person name="Ng V."/>
            <person name="Clum A."/>
            <person name="Steindorff A."/>
            <person name="Ohm R."/>
            <person name="Martin F."/>
            <person name="Silar P."/>
            <person name="Natvig D."/>
            <person name="Lalanne C."/>
            <person name="Gautier V."/>
            <person name="Ament-Velasquez S.L."/>
            <person name="Kruys A."/>
            <person name="Hutchinson M.I."/>
            <person name="Powell A.J."/>
            <person name="Barry K."/>
            <person name="Miller A.N."/>
            <person name="Grigoriev I.V."/>
            <person name="Debuchy R."/>
            <person name="Gladieux P."/>
            <person name="Thoren M.H."/>
            <person name="Johannesson H."/>
        </authorList>
    </citation>
    <scope>NUCLEOTIDE SEQUENCE</scope>
    <source>
        <strain evidence="2">CBS 314.62</strain>
    </source>
</reference>
<dbReference type="PANTHER" id="PTHR15837:SF5">
    <property type="entry name" value="NYN DOMAIN-CONTAINING PROTEIN"/>
    <property type="match status" value="1"/>
</dbReference>